<dbReference type="CDD" id="cd16961">
    <property type="entry name" value="RMtype1_S_TRD-CR_like"/>
    <property type="match status" value="1"/>
</dbReference>
<keyword evidence="5" id="KW-0378">Hydrolase</keyword>
<name>A0AAF1BWN0_9CORY</name>
<proteinExistence type="inferred from homology"/>
<dbReference type="GO" id="GO:0003677">
    <property type="term" value="F:DNA binding"/>
    <property type="evidence" value="ECO:0007669"/>
    <property type="project" value="UniProtKB-KW"/>
</dbReference>
<dbReference type="PANTHER" id="PTHR30408">
    <property type="entry name" value="TYPE-1 RESTRICTION ENZYME ECOKI SPECIFICITY PROTEIN"/>
    <property type="match status" value="1"/>
</dbReference>
<dbReference type="CDD" id="cd17257">
    <property type="entry name" value="RMtype1_S_EcoBI-TRD1-CR1_like"/>
    <property type="match status" value="1"/>
</dbReference>
<dbReference type="InterPro" id="IPR052021">
    <property type="entry name" value="Type-I_RS_S_subunit"/>
</dbReference>
<dbReference type="EC" id="3.1.21.-" evidence="5"/>
<dbReference type="PANTHER" id="PTHR30408:SF12">
    <property type="entry name" value="TYPE I RESTRICTION ENZYME MJAVIII SPECIFICITY SUBUNIT"/>
    <property type="match status" value="1"/>
</dbReference>
<protein>
    <submittedName>
        <fullName evidence="5">Restriction endonuclease subunit S</fullName>
        <ecNumber evidence="5">3.1.21.-</ecNumber>
    </submittedName>
</protein>
<gene>
    <name evidence="5" type="ORF">CYJ47_12315</name>
</gene>
<dbReference type="AlphaFoldDB" id="A0AAF1BWN0"/>
<feature type="domain" description="Type I restriction modification DNA specificity" evidence="4">
    <location>
        <begin position="5"/>
        <end position="173"/>
    </location>
</feature>
<dbReference type="InterPro" id="IPR044946">
    <property type="entry name" value="Restrct_endonuc_typeI_TRD_sf"/>
</dbReference>
<dbReference type="GO" id="GO:0004519">
    <property type="term" value="F:endonuclease activity"/>
    <property type="evidence" value="ECO:0007669"/>
    <property type="project" value="UniProtKB-KW"/>
</dbReference>
<evidence type="ECO:0000313" key="5">
    <source>
        <dbReference type="EMBL" id="WOT02016.1"/>
    </source>
</evidence>
<keyword evidence="2" id="KW-0680">Restriction system</keyword>
<keyword evidence="5" id="KW-0255">Endonuclease</keyword>
<evidence type="ECO:0000259" key="4">
    <source>
        <dbReference type="Pfam" id="PF01420"/>
    </source>
</evidence>
<dbReference type="GO" id="GO:0016787">
    <property type="term" value="F:hydrolase activity"/>
    <property type="evidence" value="ECO:0007669"/>
    <property type="project" value="UniProtKB-KW"/>
</dbReference>
<dbReference type="RefSeq" id="WP_101678187.1">
    <property type="nucleotide sequence ID" value="NZ_CP136958.1"/>
</dbReference>
<reference evidence="5" key="2">
    <citation type="submission" date="2023-10" db="EMBL/GenBank/DDBJ databases">
        <authorList>
            <person name="Choi B."/>
        </authorList>
    </citation>
    <scope>NUCLEOTIDE SEQUENCE</scope>
    <source>
        <strain evidence="5">UMB0763</strain>
    </source>
</reference>
<dbReference type="KEGG" id="cpyr:CYJ47_12315"/>
<accession>A0AAF1BWN0</accession>
<keyword evidence="5" id="KW-0540">Nuclease</keyword>
<keyword evidence="3" id="KW-0238">DNA-binding</keyword>
<dbReference type="EMBL" id="CP136958">
    <property type="protein sequence ID" value="WOT02016.1"/>
    <property type="molecule type" value="Genomic_DNA"/>
</dbReference>
<feature type="domain" description="Type I restriction modification DNA specificity" evidence="4">
    <location>
        <begin position="190"/>
        <end position="334"/>
    </location>
</feature>
<dbReference type="Pfam" id="PF01420">
    <property type="entry name" value="Methylase_S"/>
    <property type="match status" value="2"/>
</dbReference>
<evidence type="ECO:0000313" key="6">
    <source>
        <dbReference type="Proteomes" id="UP000234560"/>
    </source>
</evidence>
<comment type="similarity">
    <text evidence="1">Belongs to the type-I restriction system S methylase family.</text>
</comment>
<dbReference type="Proteomes" id="UP000234560">
    <property type="component" value="Chromosome"/>
</dbReference>
<reference evidence="5" key="1">
    <citation type="submission" date="2017-12" db="EMBL/GenBank/DDBJ databases">
        <authorList>
            <person name="Thomas-White K."/>
            <person name="Wolfe A.J."/>
        </authorList>
    </citation>
    <scope>NUCLEOTIDE SEQUENCE</scope>
    <source>
        <strain evidence="5">UMB0763</strain>
    </source>
</reference>
<organism evidence="5 6">
    <name type="scientific">Corynebacterium pyruviciproducens</name>
    <dbReference type="NCBI Taxonomy" id="598660"/>
    <lineage>
        <taxon>Bacteria</taxon>
        <taxon>Bacillati</taxon>
        <taxon>Actinomycetota</taxon>
        <taxon>Actinomycetes</taxon>
        <taxon>Mycobacteriales</taxon>
        <taxon>Corynebacteriaceae</taxon>
        <taxon>Corynebacterium</taxon>
    </lineage>
</organism>
<dbReference type="REBASE" id="769949">
    <property type="entry name" value="S.Cpy3ORF12310P"/>
</dbReference>
<dbReference type="Gene3D" id="3.90.220.20">
    <property type="entry name" value="DNA methylase specificity domains"/>
    <property type="match status" value="2"/>
</dbReference>
<evidence type="ECO:0000256" key="1">
    <source>
        <dbReference type="ARBA" id="ARBA00010923"/>
    </source>
</evidence>
<dbReference type="SUPFAM" id="SSF116734">
    <property type="entry name" value="DNA methylase specificity domain"/>
    <property type="match status" value="2"/>
</dbReference>
<evidence type="ECO:0000256" key="3">
    <source>
        <dbReference type="ARBA" id="ARBA00023125"/>
    </source>
</evidence>
<dbReference type="InterPro" id="IPR000055">
    <property type="entry name" value="Restrct_endonuc_typeI_TRD"/>
</dbReference>
<evidence type="ECO:0000256" key="2">
    <source>
        <dbReference type="ARBA" id="ARBA00022747"/>
    </source>
</evidence>
<sequence>MTHNKWPTVKLGDVASLEFGAPFKSKQFNEERIGLPVARIRDVKRGYSETFYEGPFEEKYLLENGDLLVGMDGEFNIARWQGGKALLNQRVCRIGKHPNPCVLPMYLYYCLPRHLKVIEERKSFVTVKHLSAKDLRSIEIPLPPLEEQRRIARVLGNCSKLHDQISGRKNLLESLFRSTTTSIFGNYSSTRKLEDFATVKTGPFGSMIHQSDYVSPGVPLINPQHIVNNKLSPSAEHQISSAKARTLEQYILRPGDIILGRRGQMGRAALVAMSDCPVICGTGCLIVRPHRIDDSVWLWAYLTGPLATQLLERAAIGATLPNLNSKIVSQLKVPSINSDLKSQIDQLHRTASRLLEKIDKSSVLTTELQASLYARAFNGKL</sequence>
<dbReference type="GO" id="GO:0009307">
    <property type="term" value="P:DNA restriction-modification system"/>
    <property type="evidence" value="ECO:0007669"/>
    <property type="project" value="UniProtKB-KW"/>
</dbReference>